<keyword evidence="3" id="KW-1185">Reference proteome</keyword>
<accession>A0ABY4SA75</accession>
<evidence type="ECO:0000256" key="1">
    <source>
        <dbReference type="SAM" id="MobiDB-lite"/>
    </source>
</evidence>
<evidence type="ECO:0000313" key="2">
    <source>
        <dbReference type="EMBL" id="URI07941.1"/>
    </source>
</evidence>
<feature type="region of interest" description="Disordered" evidence="1">
    <location>
        <begin position="215"/>
        <end position="247"/>
    </location>
</feature>
<organism evidence="2 3">
    <name type="scientific">Aquincola tertiaricarbonis</name>
    <dbReference type="NCBI Taxonomy" id="391953"/>
    <lineage>
        <taxon>Bacteria</taxon>
        <taxon>Pseudomonadati</taxon>
        <taxon>Pseudomonadota</taxon>
        <taxon>Betaproteobacteria</taxon>
        <taxon>Burkholderiales</taxon>
        <taxon>Sphaerotilaceae</taxon>
        <taxon>Aquincola</taxon>
    </lineage>
</organism>
<gene>
    <name evidence="2" type="ORF">MW290_04980</name>
</gene>
<reference evidence="2" key="1">
    <citation type="submission" date="2022-05" db="EMBL/GenBank/DDBJ databases">
        <title>An RpoN-dependent PEP-CTERM gene is involved in floc formation of an Aquincola tertiaricarbonis strain.</title>
        <authorList>
            <person name="Qiu D."/>
            <person name="Xia M."/>
        </authorList>
    </citation>
    <scope>NUCLEOTIDE SEQUENCE</scope>
    <source>
        <strain evidence="2">RN12</strain>
    </source>
</reference>
<feature type="compositionally biased region" description="Basic and acidic residues" evidence="1">
    <location>
        <begin position="1"/>
        <end position="29"/>
    </location>
</feature>
<dbReference type="EMBL" id="CP097635">
    <property type="protein sequence ID" value="URI07941.1"/>
    <property type="molecule type" value="Genomic_DNA"/>
</dbReference>
<evidence type="ECO:0000313" key="3">
    <source>
        <dbReference type="Proteomes" id="UP001056201"/>
    </source>
</evidence>
<feature type="compositionally biased region" description="Basic and acidic residues" evidence="1">
    <location>
        <begin position="222"/>
        <end position="239"/>
    </location>
</feature>
<dbReference type="Proteomes" id="UP001056201">
    <property type="component" value="Chromosome 1"/>
</dbReference>
<sequence length="247" mass="27018">MESKGDRMQTGTEPKECAPFKPMGDHGAERTAAAVRTAQSKLAAVQPDVGAERLLRAAANARTQRQRIVWLHRWGAAHFEPLAAVSACQPGCSHCCHLSATITSTEAQLIGHVVRRKPAEPANVSTLQQAVDELDSAQALTSRHMGSPCPFLGPTSAATFMSIGPLCAARTCRWLTTHHCAVPKPGQRQLCLERTPARRWPSSLWPIPRRGWQTSGTFFQTRRGERPAERDARRMEARSGRRGAQSG</sequence>
<feature type="region of interest" description="Disordered" evidence="1">
    <location>
        <begin position="1"/>
        <end position="35"/>
    </location>
</feature>
<dbReference type="RefSeq" id="WP_250196162.1">
    <property type="nucleotide sequence ID" value="NZ_CP097635.1"/>
</dbReference>
<proteinExistence type="predicted"/>
<name>A0ABY4SA75_AQUTE</name>
<protein>
    <submittedName>
        <fullName evidence="2">Uncharacterized protein</fullName>
    </submittedName>
</protein>